<dbReference type="EMBL" id="JBHFPV010000002">
    <property type="protein sequence ID" value="MFH6603945.1"/>
    <property type="molecule type" value="Genomic_DNA"/>
</dbReference>
<accession>A0ACC7LK65</accession>
<organism evidence="1 2">
    <name type="scientific">Meishania litoralis</name>
    <dbReference type="NCBI Taxonomy" id="3434685"/>
    <lineage>
        <taxon>Bacteria</taxon>
        <taxon>Pseudomonadati</taxon>
        <taxon>Bacteroidota</taxon>
        <taxon>Flavobacteriia</taxon>
        <taxon>Flavobacteriales</taxon>
        <taxon>Flavobacteriaceae</taxon>
        <taxon>Meishania</taxon>
    </lineage>
</organism>
<gene>
    <name evidence="1" type="ORF">ACEZ3G_10695</name>
</gene>
<keyword evidence="1" id="KW-0378">Hydrolase</keyword>
<proteinExistence type="predicted"/>
<evidence type="ECO:0000313" key="1">
    <source>
        <dbReference type="EMBL" id="MFH6603945.1"/>
    </source>
</evidence>
<keyword evidence="2" id="KW-1185">Reference proteome</keyword>
<dbReference type="Proteomes" id="UP001595191">
    <property type="component" value="Unassembled WGS sequence"/>
</dbReference>
<comment type="caution">
    <text evidence="1">The sequence shown here is derived from an EMBL/GenBank/DDBJ whole genome shotgun (WGS) entry which is preliminary data.</text>
</comment>
<evidence type="ECO:0000313" key="2">
    <source>
        <dbReference type="Proteomes" id="UP001595191"/>
    </source>
</evidence>
<name>A0ACC7LK65_9FLAO</name>
<sequence>MRIIKRFFKLALFSLIALLTMLYFFQEKLIFHSTRIPQDHVYQFATEFDELFLTAADGAVLNGLHFKQPNPNGVILYCHGNAGELDDWGAWAQELSERYHYDVVIWDYRGYGKSTGKRRQNLMLDDGYLFYNYCKSQFPEDKITVFGRSLGGFFATHIALASKASQLILESTPTSLLNIAKREYPFLPSKQLLKFKFQNEGNITDIKMPTYIIHGTDDQLVPFEHGQQLYTLSQAQTKKLFAIDSGGHNDLHNFKDSYFNALDELFK</sequence>
<reference evidence="1" key="1">
    <citation type="submission" date="2024-09" db="EMBL/GenBank/DDBJ databases">
        <authorList>
            <person name="Liu J."/>
        </authorList>
    </citation>
    <scope>NUCLEOTIDE SEQUENCE</scope>
    <source>
        <strain evidence="1">NBU2967</strain>
    </source>
</reference>
<protein>
    <submittedName>
        <fullName evidence="1">Alpha/beta hydrolase</fullName>
    </submittedName>
</protein>